<evidence type="ECO:0000313" key="4">
    <source>
        <dbReference type="EMBL" id="KRZ35007.1"/>
    </source>
</evidence>
<keyword evidence="7" id="KW-1185">Reference proteome</keyword>
<organism evidence="2 8">
    <name type="scientific">Trichinella pseudospiralis</name>
    <name type="common">Parasitic roundworm</name>
    <dbReference type="NCBI Taxonomy" id="6337"/>
    <lineage>
        <taxon>Eukaryota</taxon>
        <taxon>Metazoa</taxon>
        <taxon>Ecdysozoa</taxon>
        <taxon>Nematoda</taxon>
        <taxon>Enoplea</taxon>
        <taxon>Dorylaimia</taxon>
        <taxon>Trichinellida</taxon>
        <taxon>Trichinellidae</taxon>
        <taxon>Trichinella</taxon>
    </lineage>
</organism>
<sequence length="52" mass="5779">MANHFMNNRHGNVQRRFMEKGQPSATGRTSSAEQISLAKGALSPLWVAMEPH</sequence>
<feature type="compositionally biased region" description="Polar residues" evidence="1">
    <location>
        <begin position="1"/>
        <end position="11"/>
    </location>
</feature>
<gene>
    <name evidence="3" type="ORF">T4A_8188</name>
    <name evidence="4" type="ORF">T4B_869</name>
    <name evidence="5" type="ORF">T4C_5081</name>
    <name evidence="2" type="ORF">T4E_9966</name>
</gene>
<name>A0A0V0YM89_TRIPS</name>
<dbReference type="Proteomes" id="UP000054805">
    <property type="component" value="Unassembled WGS sequence"/>
</dbReference>
<dbReference type="Proteomes" id="UP000054632">
    <property type="component" value="Unassembled WGS sequence"/>
</dbReference>
<comment type="caution">
    <text evidence="2">The sequence shown here is derived from an EMBL/GenBank/DDBJ whole genome shotgun (WGS) entry which is preliminary data.</text>
</comment>
<evidence type="ECO:0000313" key="6">
    <source>
        <dbReference type="Proteomes" id="UP000054632"/>
    </source>
</evidence>
<dbReference type="Proteomes" id="UP000054826">
    <property type="component" value="Unassembled WGS sequence"/>
</dbReference>
<proteinExistence type="predicted"/>
<feature type="region of interest" description="Disordered" evidence="1">
    <location>
        <begin position="1"/>
        <end position="35"/>
    </location>
</feature>
<accession>A0A0V0YM89</accession>
<evidence type="ECO:0000313" key="2">
    <source>
        <dbReference type="EMBL" id="KRY01245.1"/>
    </source>
</evidence>
<feature type="compositionally biased region" description="Polar residues" evidence="1">
    <location>
        <begin position="23"/>
        <end position="34"/>
    </location>
</feature>
<dbReference type="EMBL" id="JYDV01000007">
    <property type="protein sequence ID" value="KRZ44167.1"/>
    <property type="molecule type" value="Genomic_DNA"/>
</dbReference>
<dbReference type="EMBL" id="JYDR01000039">
    <property type="protein sequence ID" value="KRY72915.1"/>
    <property type="molecule type" value="Genomic_DNA"/>
</dbReference>
<evidence type="ECO:0000256" key="1">
    <source>
        <dbReference type="SAM" id="MobiDB-lite"/>
    </source>
</evidence>
<dbReference type="AlphaFoldDB" id="A0A0V0YM89"/>
<evidence type="ECO:0000313" key="3">
    <source>
        <dbReference type="EMBL" id="KRY72915.1"/>
    </source>
</evidence>
<dbReference type="EMBL" id="JYDS01000001">
    <property type="protein sequence ID" value="KRZ35007.1"/>
    <property type="molecule type" value="Genomic_DNA"/>
</dbReference>
<protein>
    <submittedName>
        <fullName evidence="2">Uncharacterized protein</fullName>
    </submittedName>
</protein>
<evidence type="ECO:0000313" key="8">
    <source>
        <dbReference type="Proteomes" id="UP000054815"/>
    </source>
</evidence>
<reference evidence="6 7" key="1">
    <citation type="submission" date="2015-01" db="EMBL/GenBank/DDBJ databases">
        <title>Evolution of Trichinella species and genotypes.</title>
        <authorList>
            <person name="Korhonen P.K."/>
            <person name="Edoardo P."/>
            <person name="Giuseppe L.R."/>
            <person name="Gasser R.B."/>
        </authorList>
    </citation>
    <scope>NUCLEOTIDE SEQUENCE [LARGE SCALE GENOMIC DNA]</scope>
    <source>
        <strain evidence="3">ISS13</strain>
        <strain evidence="2">ISS141</strain>
        <strain evidence="5">ISS176</strain>
        <strain evidence="4">ISS588</strain>
    </source>
</reference>
<evidence type="ECO:0000313" key="7">
    <source>
        <dbReference type="Proteomes" id="UP000054805"/>
    </source>
</evidence>
<dbReference type="Proteomes" id="UP000054815">
    <property type="component" value="Unassembled WGS sequence"/>
</dbReference>
<dbReference type="EMBL" id="JYDU01000004">
    <property type="protein sequence ID" value="KRY01245.1"/>
    <property type="molecule type" value="Genomic_DNA"/>
</dbReference>
<evidence type="ECO:0000313" key="5">
    <source>
        <dbReference type="EMBL" id="KRZ44167.1"/>
    </source>
</evidence>